<evidence type="ECO:0000256" key="6">
    <source>
        <dbReference type="ARBA" id="ARBA00023136"/>
    </source>
</evidence>
<dbReference type="SMART" id="SM00382">
    <property type="entry name" value="AAA"/>
    <property type="match status" value="1"/>
</dbReference>
<evidence type="ECO:0000313" key="11">
    <source>
        <dbReference type="Proteomes" id="UP000093336"/>
    </source>
</evidence>
<dbReference type="InterPro" id="IPR011527">
    <property type="entry name" value="ABC1_TM_dom"/>
</dbReference>
<accession>A0ABX2XV10</accession>
<dbReference type="InterPro" id="IPR027417">
    <property type="entry name" value="P-loop_NTPase"/>
</dbReference>
<feature type="domain" description="ABC transmembrane type-1" evidence="9">
    <location>
        <begin position="328"/>
        <end position="599"/>
    </location>
</feature>
<evidence type="ECO:0000256" key="7">
    <source>
        <dbReference type="SAM" id="Phobius"/>
    </source>
</evidence>
<dbReference type="CDD" id="cd07346">
    <property type="entry name" value="ABC_6TM_exporters"/>
    <property type="match status" value="1"/>
</dbReference>
<feature type="domain" description="ABC transporter" evidence="8">
    <location>
        <begin position="631"/>
        <end position="862"/>
    </location>
</feature>
<dbReference type="PROSITE" id="PS00211">
    <property type="entry name" value="ABC_TRANSPORTER_1"/>
    <property type="match status" value="1"/>
</dbReference>
<gene>
    <name evidence="10" type="ORF">A8135_00020</name>
</gene>
<dbReference type="InterPro" id="IPR022515">
    <property type="entry name" value="NHPM_micro_ABC2"/>
</dbReference>
<keyword evidence="5 7" id="KW-1133">Transmembrane helix</keyword>
<dbReference type="PROSITE" id="PS50929">
    <property type="entry name" value="ABC_TM1F"/>
    <property type="match status" value="1"/>
</dbReference>
<proteinExistence type="predicted"/>
<reference evidence="10 11" key="1">
    <citation type="submission" date="2016-05" db="EMBL/GenBank/DDBJ databases">
        <authorList>
            <person name="Prochazka B."/>
            <person name="Indra A."/>
            <person name="Hasenberger P."/>
            <person name="Blaschitz M."/>
            <person name="Wagner L."/>
            <person name="Wewalka G."/>
            <person name="Sorschag S."/>
            <person name="Schmid D."/>
            <person name="Ruppitsch W."/>
        </authorList>
    </citation>
    <scope>NUCLEOTIDE SEQUENCE [LARGE SCALE GENOMIC DNA]</scope>
    <source>
        <strain evidence="10 11">974010_12</strain>
    </source>
</reference>
<dbReference type="Gene3D" id="3.40.50.300">
    <property type="entry name" value="P-loop containing nucleotide triphosphate hydrolases"/>
    <property type="match status" value="1"/>
</dbReference>
<dbReference type="InterPro" id="IPR017871">
    <property type="entry name" value="ABC_transporter-like_CS"/>
</dbReference>
<dbReference type="InterPro" id="IPR036640">
    <property type="entry name" value="ABC1_TM_sf"/>
</dbReference>
<comment type="subcellular location">
    <subcellularLocation>
        <location evidence="1">Cell membrane</location>
        <topology evidence="1">Multi-pass membrane protein</topology>
    </subcellularLocation>
</comment>
<sequence>MNEHQSATDSPGREFDLLETECNYLITKGSIDLFLIPTEGIESGKRYPLGHWRTGELLIGLKGSNIQSKWQLLASSSVDIELTPIDWKDIKNTALRQWQQHFIDYLHQHKVTDSKALLIKSKQNKSEITLRFYRNIHESLIKITHLIRQTEKQRATQRKKIENNLLKRAYGQMLSTLQPYTAIGKAGRKNTLTFCIRHVAHFYQLIIPEFLHIGTMEEITQKSGLLVRQVQLGAKWWRSATNPLLLQKPNEEGFYLAVPRLTYGLILINPLDGVRKKLTAKEAQHFALTAWQIYCPLPSEKLKIRNLIPFSFRGTQRDLLRLITVGSLAAILSLVPPWFTGVLFEQVVPAGNFSQLKQIIWALAVAALSASLFELVRAVTVLRIGSKLNLNLEIAIWDRLIRLPATFFREFTSGDLAKRAMAASSVRQIMAGVVINSLLSGIFSLFSLALLFYYDRGLALTATLIILLICIYTLFISKKQLSHYKSVTAISGELSGMVIQLLGGIGKIQATGREKTAFSLWALKNSQIKNETYKANWYNALLSSLNALWLTLLSVIIFAQFVSRENSLSLGIFLAFNAALGQFAAGMLAMTDAISTVINSIPLMKRLTPIIENIPEIHAGKHDPGVLKGKLEVDQLRFSYTKEQTVVKNVSFSIEPGQYVAVTGPSGSGKSTLLRLLLGFEKPDQGNIFFDDHDIKQLNIQRVREQCGVVLQNSFLISGTLFDNIVGSAPLTQEDAWIAAEKAGLADDIRKMPMGMHTVISERGGTLSGGQRQRILIARALAKSPRILFFDEATSSLDNLTQAIVIESLEKLNVTRLVIAHRLSTIEKADLILVMQQGEVVQSGSYIELMKVEGLFQTMAKRQLTE</sequence>
<dbReference type="Pfam" id="PF00005">
    <property type="entry name" value="ABC_tran"/>
    <property type="match status" value="1"/>
</dbReference>
<feature type="transmembrane region" description="Helical" evidence="7">
    <location>
        <begin position="359"/>
        <end position="379"/>
    </location>
</feature>
<keyword evidence="4" id="KW-0067">ATP-binding</keyword>
<keyword evidence="11" id="KW-1185">Reference proteome</keyword>
<dbReference type="NCBIfam" id="TIGR03797">
    <property type="entry name" value="NHLM_micro_ABC2"/>
    <property type="match status" value="1"/>
</dbReference>
<feature type="transmembrane region" description="Helical" evidence="7">
    <location>
        <begin position="319"/>
        <end position="339"/>
    </location>
</feature>
<evidence type="ECO:0000256" key="2">
    <source>
        <dbReference type="ARBA" id="ARBA00022692"/>
    </source>
</evidence>
<keyword evidence="3" id="KW-0547">Nucleotide-binding</keyword>
<feature type="transmembrane region" description="Helical" evidence="7">
    <location>
        <begin position="537"/>
        <end position="562"/>
    </location>
</feature>
<name>A0ABX2XV10_9GAMM</name>
<evidence type="ECO:0000259" key="9">
    <source>
        <dbReference type="PROSITE" id="PS50929"/>
    </source>
</evidence>
<keyword evidence="6 7" id="KW-0472">Membrane</keyword>
<evidence type="ECO:0000313" key="10">
    <source>
        <dbReference type="EMBL" id="OCH98468.1"/>
    </source>
</evidence>
<evidence type="ECO:0000259" key="8">
    <source>
        <dbReference type="PROSITE" id="PS50893"/>
    </source>
</evidence>
<keyword evidence="2 7" id="KW-0812">Transmembrane</keyword>
<dbReference type="EMBL" id="LYOZ01000010">
    <property type="protein sequence ID" value="OCH98468.1"/>
    <property type="molecule type" value="Genomic_DNA"/>
</dbReference>
<evidence type="ECO:0000256" key="5">
    <source>
        <dbReference type="ARBA" id="ARBA00022989"/>
    </source>
</evidence>
<dbReference type="Pfam" id="PF00664">
    <property type="entry name" value="ABC_membrane"/>
    <property type="match status" value="1"/>
</dbReference>
<feature type="transmembrane region" description="Helical" evidence="7">
    <location>
        <begin position="458"/>
        <end position="476"/>
    </location>
</feature>
<evidence type="ECO:0000256" key="4">
    <source>
        <dbReference type="ARBA" id="ARBA00022840"/>
    </source>
</evidence>
<dbReference type="SUPFAM" id="SSF90123">
    <property type="entry name" value="ABC transporter transmembrane region"/>
    <property type="match status" value="1"/>
</dbReference>
<dbReference type="InterPro" id="IPR039421">
    <property type="entry name" value="Type_1_exporter"/>
</dbReference>
<dbReference type="Proteomes" id="UP000093336">
    <property type="component" value="Unassembled WGS sequence"/>
</dbReference>
<dbReference type="PANTHER" id="PTHR24221">
    <property type="entry name" value="ATP-BINDING CASSETTE SUB-FAMILY B"/>
    <property type="match status" value="1"/>
</dbReference>
<dbReference type="SUPFAM" id="SSF52540">
    <property type="entry name" value="P-loop containing nucleoside triphosphate hydrolases"/>
    <property type="match status" value="1"/>
</dbReference>
<dbReference type="InterPro" id="IPR003439">
    <property type="entry name" value="ABC_transporter-like_ATP-bd"/>
</dbReference>
<feature type="transmembrane region" description="Helical" evidence="7">
    <location>
        <begin position="429"/>
        <end position="452"/>
    </location>
</feature>
<dbReference type="Gene3D" id="1.20.1560.10">
    <property type="entry name" value="ABC transporter type 1, transmembrane domain"/>
    <property type="match status" value="1"/>
</dbReference>
<evidence type="ECO:0000256" key="3">
    <source>
        <dbReference type="ARBA" id="ARBA00022741"/>
    </source>
</evidence>
<dbReference type="InterPro" id="IPR003593">
    <property type="entry name" value="AAA+_ATPase"/>
</dbReference>
<organism evidence="10 11">
    <name type="scientific">Legionella jamestowniensis</name>
    <dbReference type="NCBI Taxonomy" id="455"/>
    <lineage>
        <taxon>Bacteria</taxon>
        <taxon>Pseudomonadati</taxon>
        <taxon>Pseudomonadota</taxon>
        <taxon>Gammaproteobacteria</taxon>
        <taxon>Legionellales</taxon>
        <taxon>Legionellaceae</taxon>
        <taxon>Legionella</taxon>
    </lineage>
</organism>
<feature type="transmembrane region" description="Helical" evidence="7">
    <location>
        <begin position="568"/>
        <end position="590"/>
    </location>
</feature>
<evidence type="ECO:0000256" key="1">
    <source>
        <dbReference type="ARBA" id="ARBA00004651"/>
    </source>
</evidence>
<comment type="caution">
    <text evidence="10">The sequence shown here is derived from an EMBL/GenBank/DDBJ whole genome shotgun (WGS) entry which is preliminary data.</text>
</comment>
<dbReference type="PROSITE" id="PS50893">
    <property type="entry name" value="ABC_TRANSPORTER_2"/>
    <property type="match status" value="1"/>
</dbReference>
<dbReference type="RefSeq" id="WP_065620587.1">
    <property type="nucleotide sequence ID" value="NZ_LYOZ01000010.1"/>
</dbReference>
<protein>
    <submittedName>
        <fullName evidence="10">NHLP bacteriocin export ABC transporter permease/ATPase subunit</fullName>
    </submittedName>
</protein>
<dbReference type="PANTHER" id="PTHR24221:SF654">
    <property type="entry name" value="ATP-BINDING CASSETTE SUB-FAMILY B MEMBER 6"/>
    <property type="match status" value="1"/>
</dbReference>